<sequence length="658" mass="71850">MGWILGIDTGGTYTDGVIIDPASKEIIAKSKALTTREDLTIGIRNCLANLGAAALKTLSMVSLSTTLATNTIVEGRGCEVGLIQVGSKPDGILPTEHVILTPGGHDIKGWPLEDLDLDLLREQLLSFEGKVEAVAVSGYLSIRNPEHELQVRALVQEVLQIPVVCAHELTTTLGLYERTVTAVLNARLLPVIAELIQSVKKVLAEYEINAPVMIVKGDGSLMGEQVAREKPIETILSGPASSIIGGTYLTPADNALIVDIGGTTTDIALVEEGIPRLTLEGAVVGGWFTRVHSAEINTYGLGGDSQIQMTKDRKLLVGPRRAIPLCYVATQYPYLERELLQYASKIENTSIIQSVDCFLAFPCQNRETLSPSELKLLDLLEAGPHSFYYLAEKMEIDPFLFSTESYLKKLINLGLIARVTLTPTDILHVRGTFTAWNDKTARLGCELLARKMGKSLDDFLEEASEKIIDNLCFTIIQSLQMYEGNSSNPLNNEQVMYYLNKALHPKENGLLHCRLHAGMPIIGIGAPAHAWLPQVAERLNTPLLVPEHAEVANAVGAAVGKIVVNVESMIRPESNFGGFVVYSSKGHQHFDEFEEAVDYAENEARKQAAREAEKAGASHFELMVKREDICVDINYSPDHPLFIECKIKATAIGTSAWS</sequence>
<dbReference type="OrthoDB" id="9768323at2"/>
<keyword evidence="4" id="KW-1185">Reference proteome</keyword>
<dbReference type="HOGENOM" id="CLU_014140_1_0_9"/>
<protein>
    <submittedName>
        <fullName evidence="3">N-methylhydantoinase A/acetone carboxylase, beta subunit</fullName>
    </submittedName>
</protein>
<organism evidence="3 4">
    <name type="scientific">Desulfosporosinus youngiae DSM 17734</name>
    <dbReference type="NCBI Taxonomy" id="768710"/>
    <lineage>
        <taxon>Bacteria</taxon>
        <taxon>Bacillati</taxon>
        <taxon>Bacillota</taxon>
        <taxon>Clostridia</taxon>
        <taxon>Eubacteriales</taxon>
        <taxon>Desulfitobacteriaceae</taxon>
        <taxon>Desulfosporosinus</taxon>
    </lineage>
</organism>
<gene>
    <name evidence="3" type="ORF">DesyoDRAFT_3583</name>
</gene>
<dbReference type="GO" id="GO:0006749">
    <property type="term" value="P:glutathione metabolic process"/>
    <property type="evidence" value="ECO:0007669"/>
    <property type="project" value="TreeGrafter"/>
</dbReference>
<dbReference type="STRING" id="768710.DesyoDRAFT_3583"/>
<dbReference type="Proteomes" id="UP000005104">
    <property type="component" value="Chromosome"/>
</dbReference>
<evidence type="ECO:0000313" key="3">
    <source>
        <dbReference type="EMBL" id="EHQ90587.1"/>
    </source>
</evidence>
<name>H5Y5K0_9FIRM</name>
<dbReference type="PANTHER" id="PTHR11365">
    <property type="entry name" value="5-OXOPROLINASE RELATED"/>
    <property type="match status" value="1"/>
</dbReference>
<dbReference type="RefSeq" id="WP_007785053.1">
    <property type="nucleotide sequence ID" value="NZ_CM001441.1"/>
</dbReference>
<evidence type="ECO:0000313" key="4">
    <source>
        <dbReference type="Proteomes" id="UP000005104"/>
    </source>
</evidence>
<accession>H5Y5K0</accession>
<dbReference type="InterPro" id="IPR008040">
    <property type="entry name" value="Hydant_A_N"/>
</dbReference>
<dbReference type="GO" id="GO:0017168">
    <property type="term" value="F:5-oxoprolinase (ATP-hydrolyzing) activity"/>
    <property type="evidence" value="ECO:0007669"/>
    <property type="project" value="TreeGrafter"/>
</dbReference>
<dbReference type="GO" id="GO:0005829">
    <property type="term" value="C:cytosol"/>
    <property type="evidence" value="ECO:0007669"/>
    <property type="project" value="TreeGrafter"/>
</dbReference>
<dbReference type="InterPro" id="IPR002821">
    <property type="entry name" value="Hydantoinase_A"/>
</dbReference>
<feature type="domain" description="Hydantoinase A/oxoprolinase" evidence="1">
    <location>
        <begin position="178"/>
        <end position="322"/>
    </location>
</feature>
<evidence type="ECO:0000259" key="1">
    <source>
        <dbReference type="Pfam" id="PF01968"/>
    </source>
</evidence>
<evidence type="ECO:0000259" key="2">
    <source>
        <dbReference type="Pfam" id="PF05378"/>
    </source>
</evidence>
<dbReference type="PANTHER" id="PTHR11365:SF2">
    <property type="entry name" value="5-OXOPROLINASE"/>
    <property type="match status" value="1"/>
</dbReference>
<dbReference type="InterPro" id="IPR045079">
    <property type="entry name" value="Oxoprolinase-like"/>
</dbReference>
<reference evidence="3 4" key="1">
    <citation type="submission" date="2011-11" db="EMBL/GenBank/DDBJ databases">
        <title>The Noncontiguous Finished genome of Desulfosporosinus youngiae DSM 17734.</title>
        <authorList>
            <consortium name="US DOE Joint Genome Institute (JGI-PGF)"/>
            <person name="Lucas S."/>
            <person name="Han J."/>
            <person name="Lapidus A."/>
            <person name="Cheng J.-F."/>
            <person name="Goodwin L."/>
            <person name="Pitluck S."/>
            <person name="Peters L."/>
            <person name="Ovchinnikova G."/>
            <person name="Lu M."/>
            <person name="Land M.L."/>
            <person name="Hauser L."/>
            <person name="Pester M."/>
            <person name="Spring S."/>
            <person name="Ollivier B."/>
            <person name="Rattei T."/>
            <person name="Klenk H.-P."/>
            <person name="Wagner M."/>
            <person name="Loy A."/>
            <person name="Woyke T.J."/>
        </authorList>
    </citation>
    <scope>NUCLEOTIDE SEQUENCE [LARGE SCALE GENOMIC DNA]</scope>
    <source>
        <strain evidence="3 4">DSM 17734</strain>
    </source>
</reference>
<dbReference type="Pfam" id="PF05378">
    <property type="entry name" value="Hydant_A_N"/>
    <property type="match status" value="1"/>
</dbReference>
<proteinExistence type="predicted"/>
<dbReference type="AlphaFoldDB" id="H5Y5K0"/>
<dbReference type="InterPro" id="IPR043129">
    <property type="entry name" value="ATPase_NBD"/>
</dbReference>
<dbReference type="EMBL" id="CM001441">
    <property type="protein sequence ID" value="EHQ90587.1"/>
    <property type="molecule type" value="Genomic_DNA"/>
</dbReference>
<dbReference type="eggNOG" id="COG0145">
    <property type="taxonomic scope" value="Bacteria"/>
</dbReference>
<dbReference type="Pfam" id="PF01968">
    <property type="entry name" value="Hydantoinase_A"/>
    <property type="match status" value="1"/>
</dbReference>
<feature type="domain" description="Hydantoinase/oxoprolinase N-terminal" evidence="2">
    <location>
        <begin position="5"/>
        <end position="158"/>
    </location>
</feature>
<dbReference type="SUPFAM" id="SSF53067">
    <property type="entry name" value="Actin-like ATPase domain"/>
    <property type="match status" value="1"/>
</dbReference>